<dbReference type="InterPro" id="IPR029045">
    <property type="entry name" value="ClpP/crotonase-like_dom_sf"/>
</dbReference>
<comment type="subunit">
    <text evidence="3">Homotetramer.</text>
</comment>
<accession>A0A1B7LGS1</accession>
<evidence type="ECO:0000256" key="4">
    <source>
        <dbReference type="ARBA" id="ARBA00023239"/>
    </source>
</evidence>
<evidence type="ECO:0000256" key="2">
    <source>
        <dbReference type="ARBA" id="ARBA00005254"/>
    </source>
</evidence>
<evidence type="ECO:0000256" key="5">
    <source>
        <dbReference type="ARBA" id="ARBA00050624"/>
    </source>
</evidence>
<dbReference type="Gene3D" id="1.10.12.10">
    <property type="entry name" value="Lyase 2-enoyl-coa Hydratase, Chain A, domain 2"/>
    <property type="match status" value="1"/>
</dbReference>
<comment type="similarity">
    <text evidence="2 7">Belongs to the enoyl-CoA hydratase/isomerase family.</text>
</comment>
<evidence type="ECO:0000256" key="3">
    <source>
        <dbReference type="ARBA" id="ARBA00011881"/>
    </source>
</evidence>
<proteinExistence type="inferred from homology"/>
<evidence type="ECO:0000256" key="7">
    <source>
        <dbReference type="RuleBase" id="RU003707"/>
    </source>
</evidence>
<keyword evidence="9" id="KW-1185">Reference proteome</keyword>
<comment type="pathway">
    <text evidence="1">Lipid metabolism; butanoate metabolism.</text>
</comment>
<dbReference type="InterPro" id="IPR001753">
    <property type="entry name" value="Enoyl-CoA_hydra/iso"/>
</dbReference>
<dbReference type="OrthoDB" id="9775794at2"/>
<dbReference type="GO" id="GO:0018812">
    <property type="term" value="F:3-hydroxyacyl-CoA dehydratase activity"/>
    <property type="evidence" value="ECO:0007669"/>
    <property type="project" value="UniProtKB-EC"/>
</dbReference>
<dbReference type="PANTHER" id="PTHR11941">
    <property type="entry name" value="ENOYL-COA HYDRATASE-RELATED"/>
    <property type="match status" value="1"/>
</dbReference>
<dbReference type="EMBL" id="LYVF01000069">
    <property type="protein sequence ID" value="OAT85248.1"/>
    <property type="molecule type" value="Genomic_DNA"/>
</dbReference>
<evidence type="ECO:0000313" key="8">
    <source>
        <dbReference type="EMBL" id="OAT85248.1"/>
    </source>
</evidence>
<dbReference type="SUPFAM" id="SSF52096">
    <property type="entry name" value="ClpP/crotonase"/>
    <property type="match status" value="1"/>
</dbReference>
<dbReference type="EC" id="4.2.1.150" evidence="6"/>
<sequence length="259" mass="27932">MSYQTITLVKEAGVVTLTINRPPLNPLNSQFFRELDRVVAEIGGDQEVRVLIITGAGEKAFAAGADVTEMVDLTPLEMYDFCRLSLAAYNRLENLDKPTIAAVNGLALGGGCELALACDFRLAAETARFALPEINLGIIPGGGGTQRLPRLIGTARARELLFLGEMIDAATAREYGLVNRVVPGNALLSEAGKLAEKLLAKPPVAQRMLKMALNNGMNMDLPAALLFELESFLLAFGSADRVEGFRALLEKRKPEFKGK</sequence>
<dbReference type="CDD" id="cd06558">
    <property type="entry name" value="crotonase-like"/>
    <property type="match status" value="1"/>
</dbReference>
<evidence type="ECO:0000256" key="6">
    <source>
        <dbReference type="ARBA" id="ARBA00067035"/>
    </source>
</evidence>
<dbReference type="AlphaFoldDB" id="A0A1B7LGS1"/>
<dbReference type="Gene3D" id="3.90.226.10">
    <property type="entry name" value="2-enoyl-CoA Hydratase, Chain A, domain 1"/>
    <property type="match status" value="1"/>
</dbReference>
<comment type="catalytic activity">
    <reaction evidence="5">
        <text>a short-chain (3S)-3-hydroxyacyl-CoA = a short-chain (2E)-enoyl-CoA + H2O</text>
        <dbReference type="Rhea" id="RHEA:52664"/>
        <dbReference type="ChEBI" id="CHEBI:15377"/>
        <dbReference type="ChEBI" id="CHEBI:87488"/>
        <dbReference type="ChEBI" id="CHEBI:136760"/>
        <dbReference type="EC" id="4.2.1.150"/>
    </reaction>
</comment>
<gene>
    <name evidence="8" type="ORF">A6M21_06815</name>
</gene>
<evidence type="ECO:0000256" key="1">
    <source>
        <dbReference type="ARBA" id="ARBA00005086"/>
    </source>
</evidence>
<dbReference type="GO" id="GO:0006635">
    <property type="term" value="P:fatty acid beta-oxidation"/>
    <property type="evidence" value="ECO:0007669"/>
    <property type="project" value="TreeGrafter"/>
</dbReference>
<reference evidence="8 9" key="1">
    <citation type="submission" date="2016-04" db="EMBL/GenBank/DDBJ databases">
        <authorList>
            <person name="Evans L.H."/>
            <person name="Alamgir A."/>
            <person name="Owens N."/>
            <person name="Weber N.D."/>
            <person name="Virtaneva K."/>
            <person name="Barbian K."/>
            <person name="Babar A."/>
            <person name="Rosenke K."/>
        </authorList>
    </citation>
    <scope>NUCLEOTIDE SEQUENCE [LARGE SCALE GENOMIC DNA]</scope>
    <source>
        <strain evidence="8 9">LMa1</strain>
    </source>
</reference>
<protein>
    <recommendedName>
        <fullName evidence="6">short-chain-enoyl-CoA hydratase</fullName>
        <ecNumber evidence="6">4.2.1.150</ecNumber>
    </recommendedName>
</protein>
<dbReference type="RefSeq" id="WP_066666994.1">
    <property type="nucleotide sequence ID" value="NZ_LYVF01000069.1"/>
</dbReference>
<dbReference type="PROSITE" id="PS00166">
    <property type="entry name" value="ENOYL_COA_HYDRATASE"/>
    <property type="match status" value="1"/>
</dbReference>
<keyword evidence="4" id="KW-0456">Lyase</keyword>
<name>A0A1B7LGS1_9FIRM</name>
<dbReference type="STRING" id="1838280.A6M21_06815"/>
<dbReference type="FunFam" id="1.10.12.10:FF:000001">
    <property type="entry name" value="Probable enoyl-CoA hydratase, mitochondrial"/>
    <property type="match status" value="1"/>
</dbReference>
<dbReference type="InterPro" id="IPR014748">
    <property type="entry name" value="Enoyl-CoA_hydra_C"/>
</dbReference>
<organism evidence="8 9">
    <name type="scientific">Desulfotomaculum copahuensis</name>
    <dbReference type="NCBI Taxonomy" id="1838280"/>
    <lineage>
        <taxon>Bacteria</taxon>
        <taxon>Bacillati</taxon>
        <taxon>Bacillota</taxon>
        <taxon>Clostridia</taxon>
        <taxon>Eubacteriales</taxon>
        <taxon>Desulfotomaculaceae</taxon>
        <taxon>Desulfotomaculum</taxon>
    </lineage>
</organism>
<dbReference type="FunFam" id="3.90.226.10:FF:000009">
    <property type="entry name" value="Carnitinyl-CoA dehydratase"/>
    <property type="match status" value="1"/>
</dbReference>
<comment type="caution">
    <text evidence="8">The sequence shown here is derived from an EMBL/GenBank/DDBJ whole genome shotgun (WGS) entry which is preliminary data.</text>
</comment>
<dbReference type="PANTHER" id="PTHR11941:SF54">
    <property type="entry name" value="ENOYL-COA HYDRATASE, MITOCHONDRIAL"/>
    <property type="match status" value="1"/>
</dbReference>
<evidence type="ECO:0000313" key="9">
    <source>
        <dbReference type="Proteomes" id="UP000078532"/>
    </source>
</evidence>
<dbReference type="InterPro" id="IPR018376">
    <property type="entry name" value="Enoyl-CoA_hyd/isom_CS"/>
</dbReference>
<dbReference type="Pfam" id="PF00378">
    <property type="entry name" value="ECH_1"/>
    <property type="match status" value="1"/>
</dbReference>
<dbReference type="Proteomes" id="UP000078532">
    <property type="component" value="Unassembled WGS sequence"/>
</dbReference>